<feature type="region of interest" description="Disordered" evidence="1">
    <location>
        <begin position="109"/>
        <end position="161"/>
    </location>
</feature>
<accession>A0A517KVT3</accession>
<evidence type="ECO:0000313" key="3">
    <source>
        <dbReference type="EMBL" id="QDS67492.1"/>
    </source>
</evidence>
<feature type="signal peptide" evidence="2">
    <location>
        <begin position="1"/>
        <end position="19"/>
    </location>
</feature>
<evidence type="ECO:0008006" key="5">
    <source>
        <dbReference type="Google" id="ProtNLM"/>
    </source>
</evidence>
<organism evidence="3 4">
    <name type="scientific">Venturia effusa</name>
    <dbReference type="NCBI Taxonomy" id="50376"/>
    <lineage>
        <taxon>Eukaryota</taxon>
        <taxon>Fungi</taxon>
        <taxon>Dikarya</taxon>
        <taxon>Ascomycota</taxon>
        <taxon>Pezizomycotina</taxon>
        <taxon>Dothideomycetes</taxon>
        <taxon>Pleosporomycetidae</taxon>
        <taxon>Venturiales</taxon>
        <taxon>Venturiaceae</taxon>
        <taxon>Venturia</taxon>
    </lineage>
</organism>
<evidence type="ECO:0000313" key="4">
    <source>
        <dbReference type="Proteomes" id="UP000316270"/>
    </source>
</evidence>
<protein>
    <recommendedName>
        <fullName evidence="5">Extracellular membrane protein CFEM domain-containing protein</fullName>
    </recommendedName>
</protein>
<name>A0A517KVT3_9PEZI</name>
<dbReference type="Proteomes" id="UP000316270">
    <property type="component" value="Chromosome 1"/>
</dbReference>
<keyword evidence="2" id="KW-0732">Signal</keyword>
<feature type="compositionally biased region" description="Basic and acidic residues" evidence="1">
    <location>
        <begin position="109"/>
        <end position="129"/>
    </location>
</feature>
<keyword evidence="4" id="KW-1185">Reference proteome</keyword>
<proteinExistence type="predicted"/>
<gene>
    <name evidence="3" type="ORF">FKW77_001345</name>
</gene>
<evidence type="ECO:0000256" key="1">
    <source>
        <dbReference type="SAM" id="MobiDB-lite"/>
    </source>
</evidence>
<dbReference type="EMBL" id="CP042185">
    <property type="protein sequence ID" value="QDS67492.1"/>
    <property type="molecule type" value="Genomic_DNA"/>
</dbReference>
<feature type="compositionally biased region" description="Polar residues" evidence="1">
    <location>
        <begin position="149"/>
        <end position="161"/>
    </location>
</feature>
<evidence type="ECO:0000256" key="2">
    <source>
        <dbReference type="SAM" id="SignalP"/>
    </source>
</evidence>
<reference evidence="3 4" key="1">
    <citation type="submission" date="2019-07" db="EMBL/GenBank/DDBJ databases">
        <title>Finished genome of Venturia effusa.</title>
        <authorList>
            <person name="Young C.A."/>
            <person name="Cox M.P."/>
            <person name="Ganley A.R.D."/>
            <person name="David W.J."/>
        </authorList>
    </citation>
    <scope>NUCLEOTIDE SEQUENCE [LARGE SCALE GENOMIC DNA]</scope>
    <source>
        <strain evidence="4">albino</strain>
    </source>
</reference>
<sequence>MRFLILIPVITVLQLPSVAQHLQEPKLRAWYPAEKCCNADTSLCQNSGGSYGCLKVGVTKYCVVRNEEPACTKECWDNAHFGGIPFPYKSRSTFGLQNKHLCMCSKTDAKDKNAGADGYGRDGDAKDCSRAAASEQNGTPKFEADDVQSDGSVAESQLGQT</sequence>
<feature type="chain" id="PRO_5021711736" description="Extracellular membrane protein CFEM domain-containing protein" evidence="2">
    <location>
        <begin position="20"/>
        <end position="161"/>
    </location>
</feature>
<dbReference type="AlphaFoldDB" id="A0A517KVT3"/>